<protein>
    <submittedName>
        <fullName evidence="2">Late embryogenesis abundant protein (LEA) family protein</fullName>
    </submittedName>
</protein>
<reference evidence="2 3" key="1">
    <citation type="journal article" date="2018" name="Front. Plant Sci.">
        <title>Red Clover (Trifolium pratense) and Zigzag Clover (T. medium) - A Picture of Genomic Similarities and Differences.</title>
        <authorList>
            <person name="Dluhosova J."/>
            <person name="Istvanek J."/>
            <person name="Nedelnik J."/>
            <person name="Repkova J."/>
        </authorList>
    </citation>
    <scope>NUCLEOTIDE SEQUENCE [LARGE SCALE GENOMIC DNA]</scope>
    <source>
        <strain evidence="3">cv. 10/8</strain>
        <tissue evidence="2">Leaf</tissue>
    </source>
</reference>
<accession>A0A392Q1D1</accession>
<feature type="compositionally biased region" description="Polar residues" evidence="1">
    <location>
        <begin position="1"/>
        <end position="11"/>
    </location>
</feature>
<name>A0A392Q1D1_9FABA</name>
<feature type="region of interest" description="Disordered" evidence="1">
    <location>
        <begin position="1"/>
        <end position="33"/>
    </location>
</feature>
<proteinExistence type="predicted"/>
<evidence type="ECO:0000313" key="2">
    <source>
        <dbReference type="EMBL" id="MCI17888.1"/>
    </source>
</evidence>
<comment type="caution">
    <text evidence="2">The sequence shown here is derived from an EMBL/GenBank/DDBJ whole genome shotgun (WGS) entry which is preliminary data.</text>
</comment>
<evidence type="ECO:0000313" key="3">
    <source>
        <dbReference type="Proteomes" id="UP000265520"/>
    </source>
</evidence>
<dbReference type="AlphaFoldDB" id="A0A392Q1D1"/>
<sequence length="33" mass="3539">MDSQQQMSYNAGQAKGQTEEKASTMMDKASNAA</sequence>
<keyword evidence="3" id="KW-1185">Reference proteome</keyword>
<dbReference type="EMBL" id="LXQA010107451">
    <property type="protein sequence ID" value="MCI17888.1"/>
    <property type="molecule type" value="Genomic_DNA"/>
</dbReference>
<feature type="non-terminal residue" evidence="2">
    <location>
        <position position="33"/>
    </location>
</feature>
<organism evidence="2 3">
    <name type="scientific">Trifolium medium</name>
    <dbReference type="NCBI Taxonomy" id="97028"/>
    <lineage>
        <taxon>Eukaryota</taxon>
        <taxon>Viridiplantae</taxon>
        <taxon>Streptophyta</taxon>
        <taxon>Embryophyta</taxon>
        <taxon>Tracheophyta</taxon>
        <taxon>Spermatophyta</taxon>
        <taxon>Magnoliopsida</taxon>
        <taxon>eudicotyledons</taxon>
        <taxon>Gunneridae</taxon>
        <taxon>Pentapetalae</taxon>
        <taxon>rosids</taxon>
        <taxon>fabids</taxon>
        <taxon>Fabales</taxon>
        <taxon>Fabaceae</taxon>
        <taxon>Papilionoideae</taxon>
        <taxon>50 kb inversion clade</taxon>
        <taxon>NPAAA clade</taxon>
        <taxon>Hologalegina</taxon>
        <taxon>IRL clade</taxon>
        <taxon>Trifolieae</taxon>
        <taxon>Trifolium</taxon>
    </lineage>
</organism>
<evidence type="ECO:0000256" key="1">
    <source>
        <dbReference type="SAM" id="MobiDB-lite"/>
    </source>
</evidence>
<dbReference type="Proteomes" id="UP000265520">
    <property type="component" value="Unassembled WGS sequence"/>
</dbReference>